<dbReference type="Pfam" id="PF10292">
    <property type="entry name" value="7TM_GPCR_Srab"/>
    <property type="match status" value="1"/>
</dbReference>
<evidence type="ECO:0000313" key="7">
    <source>
        <dbReference type="Proteomes" id="UP000025227"/>
    </source>
</evidence>
<evidence type="ECO:0000313" key="8">
    <source>
        <dbReference type="WBParaSite" id="HCON_00102675-00001"/>
    </source>
</evidence>
<name>A0A7I4YIF7_HAECO</name>
<keyword evidence="7" id="KW-1185">Reference proteome</keyword>
<evidence type="ECO:0000256" key="2">
    <source>
        <dbReference type="ARBA" id="ARBA00022692"/>
    </source>
</evidence>
<keyword evidence="4 6" id="KW-0472">Membrane</keyword>
<dbReference type="InterPro" id="IPR019408">
    <property type="entry name" value="7TM_GPCR_serpentine_rcpt_Srab"/>
</dbReference>
<dbReference type="InterPro" id="IPR051080">
    <property type="entry name" value="Nematode_rcpt-like_serp_alpha"/>
</dbReference>
<keyword evidence="2 6" id="KW-0812">Transmembrane</keyword>
<proteinExistence type="inferred from homology"/>
<protein>
    <submittedName>
        <fullName evidence="8">7TM GPCR domain containing protein</fullName>
    </submittedName>
</protein>
<reference evidence="8" key="1">
    <citation type="submission" date="2020-12" db="UniProtKB">
        <authorList>
            <consortium name="WormBaseParasite"/>
        </authorList>
    </citation>
    <scope>IDENTIFICATION</scope>
    <source>
        <strain evidence="8">MHco3</strain>
    </source>
</reference>
<evidence type="ECO:0000256" key="3">
    <source>
        <dbReference type="ARBA" id="ARBA00022989"/>
    </source>
</evidence>
<organism evidence="7 8">
    <name type="scientific">Haemonchus contortus</name>
    <name type="common">Barber pole worm</name>
    <dbReference type="NCBI Taxonomy" id="6289"/>
    <lineage>
        <taxon>Eukaryota</taxon>
        <taxon>Metazoa</taxon>
        <taxon>Ecdysozoa</taxon>
        <taxon>Nematoda</taxon>
        <taxon>Chromadorea</taxon>
        <taxon>Rhabditida</taxon>
        <taxon>Rhabditina</taxon>
        <taxon>Rhabditomorpha</taxon>
        <taxon>Strongyloidea</taxon>
        <taxon>Trichostrongylidae</taxon>
        <taxon>Haemonchus</taxon>
    </lineage>
</organism>
<comment type="subcellular location">
    <subcellularLocation>
        <location evidence="1">Membrane</location>
        <topology evidence="1">Multi-pass membrane protein</topology>
    </subcellularLocation>
</comment>
<comment type="similarity">
    <text evidence="5">Belongs to the nematode receptor-like protein sra family.</text>
</comment>
<dbReference type="GO" id="GO:0004984">
    <property type="term" value="F:olfactory receptor activity"/>
    <property type="evidence" value="ECO:0007669"/>
    <property type="project" value="TreeGrafter"/>
</dbReference>
<dbReference type="OrthoDB" id="5820030at2759"/>
<feature type="transmembrane region" description="Helical" evidence="6">
    <location>
        <begin position="69"/>
        <end position="90"/>
    </location>
</feature>
<evidence type="ECO:0000256" key="6">
    <source>
        <dbReference type="SAM" id="Phobius"/>
    </source>
</evidence>
<keyword evidence="3 6" id="KW-1133">Transmembrane helix</keyword>
<dbReference type="PANTHER" id="PTHR31357">
    <property type="entry name" value="SERPENTINE RECEPTOR CLASS ALPHA-10"/>
    <property type="match status" value="1"/>
</dbReference>
<dbReference type="PANTHER" id="PTHR31357:SF5">
    <property type="entry name" value="SERPENTINE RECEPTOR CLASS ALPHA-1-RELATED"/>
    <property type="match status" value="1"/>
</dbReference>
<evidence type="ECO:0000256" key="1">
    <source>
        <dbReference type="ARBA" id="ARBA00004141"/>
    </source>
</evidence>
<accession>A0A7I4YIF7</accession>
<dbReference type="AlphaFoldDB" id="A0A7I4YIF7"/>
<evidence type="ECO:0000256" key="5">
    <source>
        <dbReference type="ARBA" id="ARBA00037994"/>
    </source>
</evidence>
<dbReference type="GO" id="GO:0016020">
    <property type="term" value="C:membrane"/>
    <property type="evidence" value="ECO:0007669"/>
    <property type="project" value="UniProtKB-SubCell"/>
</dbReference>
<dbReference type="WBParaSite" id="HCON_00102675-00001">
    <property type="protein sequence ID" value="HCON_00102675-00001"/>
    <property type="gene ID" value="HCON_00102675"/>
</dbReference>
<dbReference type="Proteomes" id="UP000025227">
    <property type="component" value="Unplaced"/>
</dbReference>
<evidence type="ECO:0000256" key="4">
    <source>
        <dbReference type="ARBA" id="ARBA00023136"/>
    </source>
</evidence>
<sequence length="137" mass="15899">MMVLERLIAMFRKGKYEKSNRLLGPTFVIASIASSVFMASWTFRPEIYSNYYVYCSSGSVQTISRLVKINISLCVICAISMIGTLLLKIYNKGALQRRTYKLSESFHLRENKRIIQLLYPLSIFQTSFIGYHISHYF</sequence>
<feature type="transmembrane region" description="Helical" evidence="6">
    <location>
        <begin position="21"/>
        <end position="43"/>
    </location>
</feature>